<organism evidence="18 19">
    <name type="scientific">Halococcoides cellulosivorans</name>
    <dbReference type="NCBI Taxonomy" id="1679096"/>
    <lineage>
        <taxon>Archaea</taxon>
        <taxon>Methanobacteriati</taxon>
        <taxon>Methanobacteriota</taxon>
        <taxon>Stenosarchaea group</taxon>
        <taxon>Halobacteria</taxon>
        <taxon>Halobacteriales</taxon>
        <taxon>Haloarculaceae</taxon>
        <taxon>Halococcoides</taxon>
    </lineage>
</organism>
<dbReference type="RefSeq" id="WP_108381293.1">
    <property type="nucleotide sequence ID" value="NZ_CP028858.1"/>
</dbReference>
<dbReference type="GO" id="GO:0009331">
    <property type="term" value="C:glycerol-3-phosphate dehydrogenase (FAD) complex"/>
    <property type="evidence" value="ECO:0007669"/>
    <property type="project" value="UniProtKB-UniRule"/>
</dbReference>
<dbReference type="InterPro" id="IPR041854">
    <property type="entry name" value="BFD-like_2Fe2S-bd_dom_sf"/>
</dbReference>
<sequence>MPSPPHVLVVGGGSTGTGIARDAAMRGFEVTLLERGTLTAGTSGRMHGLLHSGGRYAVSDRESARECIAENRVLRSIADHCIEDTHGLFVARPEDDDAYFERKRAGLDACDIPATELTGREARQREPELADDVARALAVPDAAIDPFRLCVANAVSAEAHGARIETHTPVTDLIVEDSRVVGARVDRDGPGTATIRADHVVNATGAWAGDLAARAGVDVPVTPSKGAMTVTNVRPVDTVINRCRPKGDADILVPHETTAILGTTDERVADPDDYAEERWERDLLVEELSELVPALESARMLRSFWGVRPLYEPSDGPVDGESAAAEDPSDVSRGFSVLDHADEGRPGLTTIVGGKLTTYRLMAEAVVDHLADRFGIGAACRTAERALPGSEHPADLDRAMERFELRSPVARRSAERLGSRTEAVLDTDGPNPVVCSCEAVTRAEVRDAIEQAPDLDAVRIRTRAGMGTCQGGFCGHRLASELARTTGPDRARDALAAFRDERWAGQRHELRGEQLEQAAITYAMHAMTMHHDGDPIETGSTAFDAFDAGPPDTIGGPPTNDHDREGQDGD</sequence>
<comment type="catalytic activity">
    <reaction evidence="13 14">
        <text>a quinone + sn-glycerol 3-phosphate = dihydroxyacetone phosphate + a quinol</text>
        <dbReference type="Rhea" id="RHEA:18977"/>
        <dbReference type="ChEBI" id="CHEBI:24646"/>
        <dbReference type="ChEBI" id="CHEBI:57597"/>
        <dbReference type="ChEBI" id="CHEBI:57642"/>
        <dbReference type="ChEBI" id="CHEBI:132124"/>
        <dbReference type="EC" id="1.1.5.3"/>
    </reaction>
</comment>
<dbReference type="PANTHER" id="PTHR11985">
    <property type="entry name" value="GLYCEROL-3-PHOSPHATE DEHYDROGENASE"/>
    <property type="match status" value="1"/>
</dbReference>
<dbReference type="InterPro" id="IPR036188">
    <property type="entry name" value="FAD/NAD-bd_sf"/>
</dbReference>
<feature type="compositionally biased region" description="Basic and acidic residues" evidence="15">
    <location>
        <begin position="560"/>
        <end position="570"/>
    </location>
</feature>
<feature type="domain" description="BFD-like [2Fe-2S]-binding" evidence="17">
    <location>
        <begin position="433"/>
        <end position="479"/>
    </location>
</feature>
<evidence type="ECO:0000256" key="9">
    <source>
        <dbReference type="ARBA" id="ARBA00022630"/>
    </source>
</evidence>
<evidence type="ECO:0000313" key="19">
    <source>
        <dbReference type="Proteomes" id="UP000244727"/>
    </source>
</evidence>
<dbReference type="GO" id="GO:0050660">
    <property type="term" value="F:flavin adenine dinucleotide binding"/>
    <property type="evidence" value="ECO:0007669"/>
    <property type="project" value="InterPro"/>
</dbReference>
<evidence type="ECO:0000256" key="11">
    <source>
        <dbReference type="ARBA" id="ARBA00023002"/>
    </source>
</evidence>
<dbReference type="Gene3D" id="3.50.50.60">
    <property type="entry name" value="FAD/NAD(P)-binding domain"/>
    <property type="match status" value="3"/>
</dbReference>
<dbReference type="GO" id="GO:0004368">
    <property type="term" value="F:glycerol-3-phosphate dehydrogenase (quinone) activity"/>
    <property type="evidence" value="ECO:0007669"/>
    <property type="project" value="UniProtKB-EC"/>
</dbReference>
<dbReference type="Pfam" id="PF01266">
    <property type="entry name" value="DAO"/>
    <property type="match status" value="1"/>
</dbReference>
<dbReference type="GeneID" id="36511632"/>
<dbReference type="InterPro" id="IPR000447">
    <property type="entry name" value="G3P_DH_FAD-dep"/>
</dbReference>
<evidence type="ECO:0000256" key="13">
    <source>
        <dbReference type="ARBA" id="ARBA00049055"/>
    </source>
</evidence>
<dbReference type="KEGG" id="harc:HARCEL1_03955"/>
<dbReference type="Gene3D" id="1.10.10.1100">
    <property type="entry name" value="BFD-like [2Fe-2S]-binding domain"/>
    <property type="match status" value="1"/>
</dbReference>
<evidence type="ECO:0000256" key="7">
    <source>
        <dbReference type="ARBA" id="ARBA00013029"/>
    </source>
</evidence>
<dbReference type="GO" id="GO:0019563">
    <property type="term" value="P:glycerol catabolic process"/>
    <property type="evidence" value="ECO:0007669"/>
    <property type="project" value="UniProtKB-UniPathway"/>
</dbReference>
<dbReference type="CDD" id="cd19946">
    <property type="entry name" value="GlpA-like_Fer2_BFD-like"/>
    <property type="match status" value="1"/>
</dbReference>
<name>A0A2R4WZH3_9EURY</name>
<comment type="pathway">
    <text evidence="4">Polyol metabolism; glycerol degradation via glycerol kinase pathway; glycerone phosphate from sn-glycerol 3-phosphate (anaerobic route): step 1/1.</text>
</comment>
<dbReference type="UniPathway" id="UPA00618">
    <property type="reaction ID" value="UER00673"/>
</dbReference>
<evidence type="ECO:0000256" key="4">
    <source>
        <dbReference type="ARBA" id="ARBA00005157"/>
    </source>
</evidence>
<evidence type="ECO:0000256" key="10">
    <source>
        <dbReference type="ARBA" id="ARBA00022827"/>
    </source>
</evidence>
<keyword evidence="12" id="KW-0472">Membrane</keyword>
<dbReference type="InterPro" id="IPR006076">
    <property type="entry name" value="FAD-dep_OxRdtase"/>
</dbReference>
<evidence type="ECO:0000259" key="17">
    <source>
        <dbReference type="Pfam" id="PF04324"/>
    </source>
</evidence>
<comment type="subunit">
    <text evidence="6">Composed of a catalytic GlpA/B dimer and of membrane bound GlpC.</text>
</comment>
<dbReference type="PROSITE" id="PS00978">
    <property type="entry name" value="FAD_G3PDH_2"/>
    <property type="match status" value="1"/>
</dbReference>
<accession>A0A2R4WZH3</accession>
<dbReference type="GO" id="GO:0005886">
    <property type="term" value="C:plasma membrane"/>
    <property type="evidence" value="ECO:0007669"/>
    <property type="project" value="UniProtKB-SubCell"/>
</dbReference>
<evidence type="ECO:0000256" key="15">
    <source>
        <dbReference type="SAM" id="MobiDB-lite"/>
    </source>
</evidence>
<keyword evidence="9 14" id="KW-0285">Flavoprotein</keyword>
<evidence type="ECO:0000256" key="5">
    <source>
        <dbReference type="ARBA" id="ARBA00007330"/>
    </source>
</evidence>
<reference evidence="18 19" key="1">
    <citation type="submission" date="2018-04" db="EMBL/GenBank/DDBJ databases">
        <title>Halococcoides cellulosivorans gen. nov., sp. nov., an extremely halophilic cellulose-utilizing haloarchaeon from hypersaline lakes.</title>
        <authorList>
            <person name="Sorokin D.Y."/>
            <person name="Toshchakov S.V."/>
            <person name="Samarov N.I."/>
            <person name="Korzhenkov A."/>
            <person name="Kublanov I.V."/>
        </authorList>
    </citation>
    <scope>NUCLEOTIDE SEQUENCE [LARGE SCALE GENOMIC DNA]</scope>
    <source>
        <strain evidence="18 19">HArcel1</strain>
    </source>
</reference>
<evidence type="ECO:0000256" key="12">
    <source>
        <dbReference type="ARBA" id="ARBA00023136"/>
    </source>
</evidence>
<evidence type="ECO:0000259" key="16">
    <source>
        <dbReference type="Pfam" id="PF01266"/>
    </source>
</evidence>
<dbReference type="EC" id="1.1.5.3" evidence="7 14"/>
<dbReference type="NCBIfam" id="TIGR03377">
    <property type="entry name" value="glycerol3P_GlpA"/>
    <property type="match status" value="1"/>
</dbReference>
<feature type="region of interest" description="Disordered" evidence="15">
    <location>
        <begin position="532"/>
        <end position="570"/>
    </location>
</feature>
<dbReference type="InterPro" id="IPR007419">
    <property type="entry name" value="BFD-like_2Fe2S-bd_dom"/>
</dbReference>
<dbReference type="SUPFAM" id="SSF51905">
    <property type="entry name" value="FAD/NAD(P)-binding domain"/>
    <property type="match status" value="1"/>
</dbReference>
<dbReference type="Proteomes" id="UP000244727">
    <property type="component" value="Chromosome"/>
</dbReference>
<dbReference type="PANTHER" id="PTHR11985:SF15">
    <property type="entry name" value="GLYCEROL-3-PHOSPHATE DEHYDROGENASE, MITOCHONDRIAL"/>
    <property type="match status" value="1"/>
</dbReference>
<evidence type="ECO:0000256" key="1">
    <source>
        <dbReference type="ARBA" id="ARBA00001917"/>
    </source>
</evidence>
<dbReference type="GO" id="GO:0006072">
    <property type="term" value="P:glycerol-3-phosphate metabolic process"/>
    <property type="evidence" value="ECO:0007669"/>
    <property type="project" value="UniProtKB-UniRule"/>
</dbReference>
<dbReference type="AlphaFoldDB" id="A0A2R4WZH3"/>
<comment type="similarity">
    <text evidence="5 14">Belongs to the FAD-dependent glycerol-3-phosphate dehydrogenase family.</text>
</comment>
<keyword evidence="8" id="KW-1003">Cell membrane</keyword>
<evidence type="ECO:0000256" key="2">
    <source>
        <dbReference type="ARBA" id="ARBA00001974"/>
    </source>
</evidence>
<evidence type="ECO:0000256" key="8">
    <source>
        <dbReference type="ARBA" id="ARBA00022475"/>
    </source>
</evidence>
<evidence type="ECO:0000256" key="14">
    <source>
        <dbReference type="RuleBase" id="RU361217"/>
    </source>
</evidence>
<dbReference type="InterPro" id="IPR017752">
    <property type="entry name" value="G3P_DH_GlpA_su"/>
</dbReference>
<comment type="cofactor">
    <cofactor evidence="2 14">
        <name>FAD</name>
        <dbReference type="ChEBI" id="CHEBI:57692"/>
    </cofactor>
</comment>
<keyword evidence="11 14" id="KW-0560">Oxidoreductase</keyword>
<evidence type="ECO:0000313" key="18">
    <source>
        <dbReference type="EMBL" id="AWB26924.1"/>
    </source>
</evidence>
<dbReference type="Pfam" id="PF04324">
    <property type="entry name" value="Fer2_BFD"/>
    <property type="match status" value="1"/>
</dbReference>
<dbReference type="PRINTS" id="PR01001">
    <property type="entry name" value="FADG3PDH"/>
</dbReference>
<proteinExistence type="inferred from homology"/>
<keyword evidence="19" id="KW-1185">Reference proteome</keyword>
<gene>
    <name evidence="18" type="primary">glpA</name>
    <name evidence="18" type="ORF">HARCEL1_03955</name>
</gene>
<protein>
    <recommendedName>
        <fullName evidence="7 14">Glycerol-3-phosphate dehydrogenase</fullName>
        <ecNumber evidence="7 14">1.1.5.3</ecNumber>
    </recommendedName>
</protein>
<dbReference type="NCBIfam" id="NF008313">
    <property type="entry name" value="PRK11101.1"/>
    <property type="match status" value="1"/>
</dbReference>
<feature type="domain" description="FAD dependent oxidoreductase" evidence="16">
    <location>
        <begin position="7"/>
        <end position="360"/>
    </location>
</feature>
<keyword evidence="10" id="KW-0274">FAD</keyword>
<comment type="cofactor">
    <cofactor evidence="1">
        <name>FMN</name>
        <dbReference type="ChEBI" id="CHEBI:58210"/>
    </cofactor>
</comment>
<dbReference type="EMBL" id="CP028858">
    <property type="protein sequence ID" value="AWB26924.1"/>
    <property type="molecule type" value="Genomic_DNA"/>
</dbReference>
<evidence type="ECO:0000256" key="6">
    <source>
        <dbReference type="ARBA" id="ARBA00011331"/>
    </source>
</evidence>
<dbReference type="GO" id="GO:0010181">
    <property type="term" value="F:FMN binding"/>
    <property type="evidence" value="ECO:0007669"/>
    <property type="project" value="InterPro"/>
</dbReference>
<comment type="subcellular location">
    <subcellularLocation>
        <location evidence="3">Cell membrane</location>
        <topology evidence="3">Peripheral membrane protein</topology>
    </subcellularLocation>
</comment>
<dbReference type="PROSITE" id="PS00977">
    <property type="entry name" value="FAD_G3PDH_1"/>
    <property type="match status" value="1"/>
</dbReference>
<evidence type="ECO:0000256" key="3">
    <source>
        <dbReference type="ARBA" id="ARBA00004202"/>
    </source>
</evidence>